<dbReference type="OrthoDB" id="2080267at2"/>
<evidence type="ECO:0000313" key="3">
    <source>
        <dbReference type="Proteomes" id="UP000468766"/>
    </source>
</evidence>
<comment type="caution">
    <text evidence="2">The sequence shown here is derived from an EMBL/GenBank/DDBJ whole genome shotgun (WGS) entry which is preliminary data.</text>
</comment>
<dbReference type="AlphaFoldDB" id="A0A6I0F3S6"/>
<name>A0A6I0F3S6_9FIRM</name>
<dbReference type="EMBL" id="WBXO01000001">
    <property type="protein sequence ID" value="KAB2954621.1"/>
    <property type="molecule type" value="Genomic_DNA"/>
</dbReference>
<proteinExistence type="predicted"/>
<keyword evidence="1" id="KW-1133">Transmembrane helix</keyword>
<accession>A0A6I0F3S6</accession>
<dbReference type="Gene3D" id="2.60.120.380">
    <property type="match status" value="1"/>
</dbReference>
<gene>
    <name evidence="2" type="ORF">F9B85_02810</name>
</gene>
<feature type="transmembrane region" description="Helical" evidence="1">
    <location>
        <begin position="217"/>
        <end position="236"/>
    </location>
</feature>
<sequence>MNLTRRKKRHYLLPLGLWLTCFFFIIPSLAIAEEGFEEKIIFSGSQATSFENAILIESLQEPTTIFGNFSSQGQSDFYLIKAQKGEQLLLEMSIPQISRLDSFRPAFFVVGPELPNNHDFPFVLPLPSEYKTYQVLPAEREKARIDSFSGNSYWITQAFQYPIPDDAEYYIIVYDEKKQEGKYQLRIGTSQEKPFYRILTNPIDFLALRAWYNPIQVLIPTGLFAMAMMVFLVNILKRKK</sequence>
<keyword evidence="1" id="KW-0812">Transmembrane</keyword>
<evidence type="ECO:0000313" key="2">
    <source>
        <dbReference type="EMBL" id="KAB2954621.1"/>
    </source>
</evidence>
<dbReference type="Proteomes" id="UP000468766">
    <property type="component" value="Unassembled WGS sequence"/>
</dbReference>
<organism evidence="2 3">
    <name type="scientific">Heliorestis acidaminivorans</name>
    <dbReference type="NCBI Taxonomy" id="553427"/>
    <lineage>
        <taxon>Bacteria</taxon>
        <taxon>Bacillati</taxon>
        <taxon>Bacillota</taxon>
        <taxon>Clostridia</taxon>
        <taxon>Eubacteriales</taxon>
        <taxon>Heliobacteriaceae</taxon>
        <taxon>Heliorestis</taxon>
    </lineage>
</organism>
<protein>
    <submittedName>
        <fullName evidence="2">Uncharacterized protein</fullName>
    </submittedName>
</protein>
<evidence type="ECO:0000256" key="1">
    <source>
        <dbReference type="SAM" id="Phobius"/>
    </source>
</evidence>
<reference evidence="2 3" key="1">
    <citation type="submission" date="2019-10" db="EMBL/GenBank/DDBJ databases">
        <title>Whole-genome sequence of the extremophile Heliorestis acidaminivorans DSM 24790.</title>
        <authorList>
            <person name="Kyndt J.A."/>
            <person name="Meyer T.E."/>
        </authorList>
    </citation>
    <scope>NUCLEOTIDE SEQUENCE [LARGE SCALE GENOMIC DNA]</scope>
    <source>
        <strain evidence="2 3">DSM 24790</strain>
    </source>
</reference>
<keyword evidence="3" id="KW-1185">Reference proteome</keyword>
<dbReference type="RefSeq" id="WP_151618237.1">
    <property type="nucleotide sequence ID" value="NZ_WBXO01000001.1"/>
</dbReference>
<keyword evidence="1" id="KW-0472">Membrane</keyword>